<feature type="chain" id="PRO_5021952294" description="PEP-CTERM protein-sorting domain-containing protein" evidence="1">
    <location>
        <begin position="21"/>
        <end position="884"/>
    </location>
</feature>
<dbReference type="InterPro" id="IPR013424">
    <property type="entry name" value="Ice-binding_C"/>
</dbReference>
<keyword evidence="1" id="KW-0732">Signal</keyword>
<dbReference type="KEGG" id="bmei:Spa11_00990"/>
<name>A0A518K2E1_9BACT</name>
<evidence type="ECO:0000313" key="2">
    <source>
        <dbReference type="EMBL" id="QDV71930.1"/>
    </source>
</evidence>
<feature type="signal peptide" evidence="1">
    <location>
        <begin position="1"/>
        <end position="20"/>
    </location>
</feature>
<dbReference type="NCBIfam" id="TIGR02595">
    <property type="entry name" value="PEP_CTERM"/>
    <property type="match status" value="1"/>
</dbReference>
<dbReference type="AlphaFoldDB" id="A0A518K2E1"/>
<reference evidence="2 3" key="1">
    <citation type="submission" date="2019-02" db="EMBL/GenBank/DDBJ databases">
        <title>Deep-cultivation of Planctomycetes and their phenomic and genomic characterization uncovers novel biology.</title>
        <authorList>
            <person name="Wiegand S."/>
            <person name="Jogler M."/>
            <person name="Boedeker C."/>
            <person name="Pinto D."/>
            <person name="Vollmers J."/>
            <person name="Rivas-Marin E."/>
            <person name="Kohn T."/>
            <person name="Peeters S.H."/>
            <person name="Heuer A."/>
            <person name="Rast P."/>
            <person name="Oberbeckmann S."/>
            <person name="Bunk B."/>
            <person name="Jeske O."/>
            <person name="Meyerdierks A."/>
            <person name="Storesund J.E."/>
            <person name="Kallscheuer N."/>
            <person name="Luecker S."/>
            <person name="Lage O.M."/>
            <person name="Pohl T."/>
            <person name="Merkel B.J."/>
            <person name="Hornburger P."/>
            <person name="Mueller R.-W."/>
            <person name="Bruemmer F."/>
            <person name="Labrenz M."/>
            <person name="Spormann A.M."/>
            <person name="Op den Camp H."/>
            <person name="Overmann J."/>
            <person name="Amann R."/>
            <person name="Jetten M.S.M."/>
            <person name="Mascher T."/>
            <person name="Medema M.H."/>
            <person name="Devos D.P."/>
            <person name="Kaster A.-K."/>
            <person name="Ovreas L."/>
            <person name="Rohde M."/>
            <person name="Galperin M.Y."/>
            <person name="Jogler C."/>
        </authorList>
    </citation>
    <scope>NUCLEOTIDE SEQUENCE [LARGE SCALE GENOMIC DNA]</scope>
    <source>
        <strain evidence="2 3">Spa11</strain>
    </source>
</reference>
<dbReference type="Proteomes" id="UP000316426">
    <property type="component" value="Chromosome"/>
</dbReference>
<protein>
    <recommendedName>
        <fullName evidence="4">PEP-CTERM protein-sorting domain-containing protein</fullName>
    </recommendedName>
</protein>
<evidence type="ECO:0008006" key="4">
    <source>
        <dbReference type="Google" id="ProtNLM"/>
    </source>
</evidence>
<proteinExistence type="predicted"/>
<sequence length="884" mass="92325" precursor="true">MMHRVLFVAGAFFLSGVCHATTVGFGQLGGSNSTVPKNLASRATTDGNGFVVSDGATPNIEVSWDVNGEQNNGNPASNGWDIHTSNFFTDIEGVTVGGGLWDNEGGVPRVGQLDFGLHTIGFAADAGAQLVLNSFDFGHTGETAGTTMWDLTLTDSGSNVAWSQSVTFTNGMAQTFAPNFIGLSGEDYTLTFQRTSSTYGSDGRHAIDNLSFNQIPDLSNPIGALVINRSGPNAGTAHIRADQAFSFSEYEIRSTSGALIPDEWTSVASTGADTNETWSIVSSTATSLHEEDDASGPNDGLSLNAGGQYNLGNAFGILPRFRRDGTTLTGWEDAAITINDPSGTLLAILPEYVGSPVPWGDYNGDLIVNAQDWPLFRAGLGGSYSGLTAAQAYLRGDLDGDFDSDIHDFNLFVELAGGASNLFGPNAVPEPSTVAMLALAGVVLSTGRRLRGASALLTGFIAVAVGTSAQAQTLQNFGVVGSTPVISIPEGQQNENANAGPDKFFDDTILDESGQIVFDLFSTNYTDPDLFPGGFLGQYAIGGETPGAVDSAVVFMDYGAPVTANWFAYAQRTGGNPIADKVGKLEFWFSNSDFGGALPNDAPDSVVNLLPGDNRINDSVIRPYSLGGDRTGQYVAMRITETAASGTLTSTSRIGGHEFRLLDGPSDVVLTVNRANGEMTLRNNLSGAEDIFMKGYTIESPAGALVSSSFNGVRGDGPFPLGNGSGNGWELALGGDPSRLAETFFAGQTTFAAGAGAVSLGSAYNSLVGSEDLAFLWTNSQGEVYNARVEYIGAATKVGGDYNDDGVVDAADYTVWRDNLNTNNTLPNDATPGSVTQADYVLWSNNYGKSVAASFAAAVPEPGAALLMSVAAVLSACRRRGRTN</sequence>
<keyword evidence="3" id="KW-1185">Reference proteome</keyword>
<evidence type="ECO:0000313" key="3">
    <source>
        <dbReference type="Proteomes" id="UP000316426"/>
    </source>
</evidence>
<evidence type="ECO:0000256" key="1">
    <source>
        <dbReference type="SAM" id="SignalP"/>
    </source>
</evidence>
<dbReference type="RefSeq" id="WP_145105304.1">
    <property type="nucleotide sequence ID" value="NZ_CP036349.1"/>
</dbReference>
<organism evidence="2 3">
    <name type="scientific">Botrimarina mediterranea</name>
    <dbReference type="NCBI Taxonomy" id="2528022"/>
    <lineage>
        <taxon>Bacteria</taxon>
        <taxon>Pseudomonadati</taxon>
        <taxon>Planctomycetota</taxon>
        <taxon>Planctomycetia</taxon>
        <taxon>Pirellulales</taxon>
        <taxon>Lacipirellulaceae</taxon>
        <taxon>Botrimarina</taxon>
    </lineage>
</organism>
<dbReference type="EMBL" id="CP036349">
    <property type="protein sequence ID" value="QDV71930.1"/>
    <property type="molecule type" value="Genomic_DNA"/>
</dbReference>
<accession>A0A518K2E1</accession>
<gene>
    <name evidence="2" type="ORF">Spa11_00990</name>
</gene>